<gene>
    <name evidence="6" type="ORF">BW730_05880</name>
</gene>
<sequence length="184" mass="19887">MAILHKATLNPTKLELVTTYLDTMRWGGGPVDLVGGYRYDDPQGKVGIEGLIATRGDDAFHLPLTYRDAPLAGAEGFLIATMDHSVLGKRWVYDATHDPVAVDAFLRALAGEQEQAELNVYGPDEKLIEVRTPPVVVRVAQPHVVTPSDLILVRRLELGAPQEPAQAMLIAEWAGNNSAVVAIG</sequence>
<dbReference type="RefSeq" id="WP_077685441.1">
    <property type="nucleotide sequence ID" value="NZ_CP019606.1"/>
</dbReference>
<dbReference type="AlphaFoldDB" id="A0A1Q2CLW7"/>
<name>A0A1Q2CLW7_9ACTN</name>
<dbReference type="STRING" id="1332264.BW730_05880"/>
<organism evidence="6 7">
    <name type="scientific">Tessaracoccus aquimaris</name>
    <dbReference type="NCBI Taxonomy" id="1332264"/>
    <lineage>
        <taxon>Bacteria</taxon>
        <taxon>Bacillati</taxon>
        <taxon>Actinomycetota</taxon>
        <taxon>Actinomycetes</taxon>
        <taxon>Propionibacteriales</taxon>
        <taxon>Propionibacteriaceae</taxon>
        <taxon>Tessaracoccus</taxon>
    </lineage>
</organism>
<accession>A0A1Q2CLW7</accession>
<evidence type="ECO:0000259" key="5">
    <source>
        <dbReference type="Pfam" id="PF18085"/>
    </source>
</evidence>
<proteinExistence type="predicted"/>
<evidence type="ECO:0000256" key="2">
    <source>
        <dbReference type="ARBA" id="ARBA00022741"/>
    </source>
</evidence>
<dbReference type="GO" id="GO:0016301">
    <property type="term" value="F:kinase activity"/>
    <property type="evidence" value="ECO:0007669"/>
    <property type="project" value="UniProtKB-KW"/>
</dbReference>
<dbReference type="KEGG" id="tes:BW730_05880"/>
<keyword evidence="7" id="KW-1185">Reference proteome</keyword>
<evidence type="ECO:0000313" key="6">
    <source>
        <dbReference type="EMBL" id="AQP47114.1"/>
    </source>
</evidence>
<feature type="domain" description="Maltokinase N-terminal cap" evidence="5">
    <location>
        <begin position="20"/>
        <end position="98"/>
    </location>
</feature>
<dbReference type="EMBL" id="CP019606">
    <property type="protein sequence ID" value="AQP47114.1"/>
    <property type="molecule type" value="Genomic_DNA"/>
</dbReference>
<evidence type="ECO:0000256" key="4">
    <source>
        <dbReference type="ARBA" id="ARBA00022840"/>
    </source>
</evidence>
<dbReference type="OrthoDB" id="3787729at2"/>
<dbReference type="Pfam" id="PF18085">
    <property type="entry name" value="Mak_N_cap"/>
    <property type="match status" value="1"/>
</dbReference>
<evidence type="ECO:0000256" key="1">
    <source>
        <dbReference type="ARBA" id="ARBA00022679"/>
    </source>
</evidence>
<reference evidence="7" key="1">
    <citation type="submission" date="2017-02" db="EMBL/GenBank/DDBJ databases">
        <title>Tessaracoccus aquaemaris sp. nov., isolated from the intestine of a Korean rockfish, Sebastes schlegelii, in a marine aquaculture pond.</title>
        <authorList>
            <person name="Tak E.J."/>
            <person name="Bae J.-W."/>
        </authorList>
    </citation>
    <scope>NUCLEOTIDE SEQUENCE [LARGE SCALE GENOMIC DNA]</scope>
    <source>
        <strain evidence="7">NSG39</strain>
    </source>
</reference>
<keyword evidence="1" id="KW-0808">Transferase</keyword>
<evidence type="ECO:0000313" key="7">
    <source>
        <dbReference type="Proteomes" id="UP000188145"/>
    </source>
</evidence>
<keyword evidence="4" id="KW-0067">ATP-binding</keyword>
<protein>
    <recommendedName>
        <fullName evidence="5">Maltokinase N-terminal cap domain-containing protein</fullName>
    </recommendedName>
</protein>
<evidence type="ECO:0000256" key="3">
    <source>
        <dbReference type="ARBA" id="ARBA00022777"/>
    </source>
</evidence>
<keyword evidence="3" id="KW-0418">Kinase</keyword>
<dbReference type="GO" id="GO:0005524">
    <property type="term" value="F:ATP binding"/>
    <property type="evidence" value="ECO:0007669"/>
    <property type="project" value="UniProtKB-KW"/>
</dbReference>
<keyword evidence="2" id="KW-0547">Nucleotide-binding</keyword>
<dbReference type="Proteomes" id="UP000188145">
    <property type="component" value="Chromosome"/>
</dbReference>
<dbReference type="InterPro" id="IPR040999">
    <property type="entry name" value="Mak_N_cap"/>
</dbReference>